<evidence type="ECO:0000313" key="3">
    <source>
        <dbReference type="Proteomes" id="UP000722750"/>
    </source>
</evidence>
<organism evidence="2 3">
    <name type="scientific">Candidatus Scalindua arabica</name>
    <dbReference type="NCBI Taxonomy" id="1127984"/>
    <lineage>
        <taxon>Bacteria</taxon>
        <taxon>Pseudomonadati</taxon>
        <taxon>Planctomycetota</taxon>
        <taxon>Candidatus Brocadiia</taxon>
        <taxon>Candidatus Brocadiales</taxon>
        <taxon>Candidatus Scalinduaceae</taxon>
        <taxon>Candidatus Scalindua</taxon>
    </lineage>
</organism>
<feature type="transmembrane region" description="Helical" evidence="1">
    <location>
        <begin position="42"/>
        <end position="66"/>
    </location>
</feature>
<keyword evidence="1" id="KW-0812">Transmembrane</keyword>
<sequence length="71" mass="7493">MSNRATGAIFIGISAFVFAIPYFATAIWVSGVGVSLQVFNELFMGICIVPLIVSVCMLGGGIFYLIRGGKS</sequence>
<evidence type="ECO:0000256" key="1">
    <source>
        <dbReference type="SAM" id="Phobius"/>
    </source>
</evidence>
<name>A0A941W1P2_9BACT</name>
<dbReference type="EMBL" id="JAANXD010000027">
    <property type="protein sequence ID" value="MBS1257603.1"/>
    <property type="molecule type" value="Genomic_DNA"/>
</dbReference>
<feature type="transmembrane region" description="Helical" evidence="1">
    <location>
        <begin position="7"/>
        <end position="30"/>
    </location>
</feature>
<reference evidence="2" key="1">
    <citation type="journal article" date="2021" name="ISME J.">
        <title>Fine-scale metabolic discontinuity in a stratified prokaryote microbiome of a Red Sea deep halocline.</title>
        <authorList>
            <person name="Michoud G."/>
            <person name="Ngugi D.K."/>
            <person name="Barozzi A."/>
            <person name="Merlino G."/>
            <person name="Calleja M.L."/>
            <person name="Delgado-Huertas A."/>
            <person name="Moran X.A.G."/>
            <person name="Daffonchio D."/>
        </authorList>
    </citation>
    <scope>NUCLEOTIDE SEQUENCE</scope>
    <source>
        <strain evidence="2">SuakinDeep_MAG55_1</strain>
    </source>
</reference>
<dbReference type="AlphaFoldDB" id="A0A941W1P2"/>
<gene>
    <name evidence="2" type="ORF">MAG551_00647</name>
</gene>
<keyword evidence="1" id="KW-1133">Transmembrane helix</keyword>
<accession>A0A941W1P2</accession>
<proteinExistence type="predicted"/>
<evidence type="ECO:0000313" key="2">
    <source>
        <dbReference type="EMBL" id="MBS1257603.1"/>
    </source>
</evidence>
<protein>
    <submittedName>
        <fullName evidence="2">Uncharacterized protein</fullName>
    </submittedName>
</protein>
<comment type="caution">
    <text evidence="2">The sequence shown here is derived from an EMBL/GenBank/DDBJ whole genome shotgun (WGS) entry which is preliminary data.</text>
</comment>
<keyword evidence="1" id="KW-0472">Membrane</keyword>
<dbReference type="Proteomes" id="UP000722750">
    <property type="component" value="Unassembled WGS sequence"/>
</dbReference>